<evidence type="ECO:0000256" key="4">
    <source>
        <dbReference type="ARBA" id="ARBA00022737"/>
    </source>
</evidence>
<gene>
    <name evidence="8" type="ORF">ONZ51_g10523</name>
</gene>
<feature type="region of interest" description="Disordered" evidence="6">
    <location>
        <begin position="212"/>
        <end position="251"/>
    </location>
</feature>
<protein>
    <recommendedName>
        <fullName evidence="7">U3 small nucleolar RNA-associated protein 6 N-terminal domain-containing protein</fullName>
    </recommendedName>
</protein>
<evidence type="ECO:0000256" key="5">
    <source>
        <dbReference type="ARBA" id="ARBA00023242"/>
    </source>
</evidence>
<feature type="region of interest" description="Disordered" evidence="6">
    <location>
        <begin position="799"/>
        <end position="822"/>
    </location>
</feature>
<accession>A0AAD7TJC6</accession>
<dbReference type="SMART" id="SM00386">
    <property type="entry name" value="HAT"/>
    <property type="match status" value="4"/>
</dbReference>
<dbReference type="InterPro" id="IPR003107">
    <property type="entry name" value="HAT"/>
</dbReference>
<dbReference type="InterPro" id="IPR055347">
    <property type="entry name" value="UTP6_N"/>
</dbReference>
<dbReference type="EMBL" id="JAPEVG010000422">
    <property type="protein sequence ID" value="KAJ8463027.1"/>
    <property type="molecule type" value="Genomic_DNA"/>
</dbReference>
<dbReference type="Gene3D" id="1.25.40.10">
    <property type="entry name" value="Tetratricopeptide repeat domain"/>
    <property type="match status" value="2"/>
</dbReference>
<dbReference type="GO" id="GO:0034388">
    <property type="term" value="C:Pwp2p-containing subcomplex of 90S preribosome"/>
    <property type="evidence" value="ECO:0007669"/>
    <property type="project" value="TreeGrafter"/>
</dbReference>
<dbReference type="AlphaFoldDB" id="A0AAD7TJC6"/>
<keyword evidence="5" id="KW-0539">Nucleus</keyword>
<name>A0AAD7TJC6_9APHY</name>
<feature type="compositionally biased region" description="Low complexity" evidence="6">
    <location>
        <begin position="636"/>
        <end position="653"/>
    </location>
</feature>
<dbReference type="PANTHER" id="PTHR23271:SF1">
    <property type="entry name" value="U3 SMALL NUCLEOLAR RNA-ASSOCIATED PROTEIN 6 HOMOLOG"/>
    <property type="match status" value="1"/>
</dbReference>
<dbReference type="GO" id="GO:0032040">
    <property type="term" value="C:small-subunit processome"/>
    <property type="evidence" value="ECO:0007669"/>
    <property type="project" value="TreeGrafter"/>
</dbReference>
<dbReference type="GO" id="GO:0030515">
    <property type="term" value="F:snoRNA binding"/>
    <property type="evidence" value="ECO:0007669"/>
    <property type="project" value="InterPro"/>
</dbReference>
<feature type="region of interest" description="Disordered" evidence="6">
    <location>
        <begin position="636"/>
        <end position="678"/>
    </location>
</feature>
<evidence type="ECO:0000256" key="3">
    <source>
        <dbReference type="ARBA" id="ARBA00022552"/>
    </source>
</evidence>
<keyword evidence="3" id="KW-0698">rRNA processing</keyword>
<dbReference type="PANTHER" id="PTHR23271">
    <property type="entry name" value="HEPATOCELLULAR CARCINOMA-ASSOCIATED ANTIGEN 66"/>
    <property type="match status" value="1"/>
</dbReference>
<keyword evidence="9" id="KW-1185">Reference proteome</keyword>
<comment type="subcellular location">
    <subcellularLocation>
        <location evidence="1">Nucleus</location>
        <location evidence="1">Nucleolus</location>
    </subcellularLocation>
</comment>
<organism evidence="8 9">
    <name type="scientific">Trametes cubensis</name>
    <dbReference type="NCBI Taxonomy" id="1111947"/>
    <lineage>
        <taxon>Eukaryota</taxon>
        <taxon>Fungi</taxon>
        <taxon>Dikarya</taxon>
        <taxon>Basidiomycota</taxon>
        <taxon>Agaricomycotina</taxon>
        <taxon>Agaricomycetes</taxon>
        <taxon>Polyporales</taxon>
        <taxon>Polyporaceae</taxon>
        <taxon>Trametes</taxon>
    </lineage>
</organism>
<evidence type="ECO:0000313" key="9">
    <source>
        <dbReference type="Proteomes" id="UP001215151"/>
    </source>
</evidence>
<reference evidence="8" key="1">
    <citation type="submission" date="2022-11" db="EMBL/GenBank/DDBJ databases">
        <title>Genome Sequence of Cubamyces cubensis.</title>
        <authorList>
            <person name="Buettner E."/>
        </authorList>
    </citation>
    <scope>NUCLEOTIDE SEQUENCE</scope>
    <source>
        <strain evidence="8">MPL-01</strain>
    </source>
</reference>
<dbReference type="SUPFAM" id="SSF48452">
    <property type="entry name" value="TPR-like"/>
    <property type="match status" value="1"/>
</dbReference>
<dbReference type="InterPro" id="IPR013949">
    <property type="entry name" value="Utp6"/>
</dbReference>
<proteinExistence type="inferred from homology"/>
<evidence type="ECO:0000256" key="1">
    <source>
        <dbReference type="ARBA" id="ARBA00004604"/>
    </source>
</evidence>
<feature type="domain" description="U3 small nucleolar RNA-associated protein 6 N-terminal" evidence="7">
    <location>
        <begin position="9"/>
        <end position="91"/>
    </location>
</feature>
<feature type="region of interest" description="Disordered" evidence="6">
    <location>
        <begin position="500"/>
        <end position="526"/>
    </location>
</feature>
<dbReference type="Proteomes" id="UP001215151">
    <property type="component" value="Unassembled WGS sequence"/>
</dbReference>
<sequence>MERVQFQQEQMLTELKDLVQKGLFTQKEIKQIMQKRTAFETALVRRIPKKSDFLRYATYEMSLEALRRKRAERLKLPKGPPSVSDYALVRRQFQIFERALKKFKGDVGLWIQYIQVAKKEGARSLVGRITARALQLHPNVPALYVLAASHELEHLSPSAARALLQRGLRLNADSVEMWREYVRMELNFVESLRRRWSVLGIDVKGKGKESVKQKSISRVRGADSGEESDLGGHHDEDADGMDVDGEEELGEDEAARKQILEGAIVKAVISNAVKALPKIELFCSLHEMISAYPSPPSLREPLLDHLHAHLLGALPSLPAAIKLRATRYLTPDLSGEALVDALRTANDVLSEAVRTSPAETREGVASVYAEFIEEWCGKKDVDDNLKAYLITSLHLLIQQLSSPIPPPLLAAHVRLLTRHQASLGPALLPAKVDSPEKILRVARKYTSRAPANAPVWLARLDAEKHFAAQHADVDVAWAEARGKVEGAGLEDVWLWGLRASPPSPKHSSSSEPQRGAATAQDNDSESQLAEVELLEVRAQRDLPYATVRGTHRDRCGPPFLSPTILDPPVELWVVTHAHTHARTFGASAQHLLRDSKRIRDPAAASTIHEVLLIRYAAASHRALLYQIAHEHASQAQPQARTIAQQQQQQQQEQQQERKQKQKQVARPTRDSDTTNEALTQARLARVRKLGTAYSSTARVWAEVFRQESSSSSSAHARSQPGSVSGCGSGLDIDADGDARVLSAVYEFWRQTDGVEATVAWATWLLRRGRGKEAVAVVGRARSVLGETAGAEVERRWKTILDGDTGEKGEGAGEEDDGAEGPEADAELHADITVEQLCYVVVEEMSGVEYSG</sequence>
<dbReference type="Pfam" id="PF08640">
    <property type="entry name" value="U3_assoc_6"/>
    <property type="match status" value="1"/>
</dbReference>
<feature type="compositionally biased region" description="Acidic residues" evidence="6">
    <location>
        <begin position="811"/>
        <end position="822"/>
    </location>
</feature>
<dbReference type="InterPro" id="IPR011990">
    <property type="entry name" value="TPR-like_helical_dom_sf"/>
</dbReference>
<feature type="compositionally biased region" description="Basic and acidic residues" evidence="6">
    <location>
        <begin position="799"/>
        <end position="810"/>
    </location>
</feature>
<comment type="caution">
    <text evidence="8">The sequence shown here is derived from an EMBL/GenBank/DDBJ whole genome shotgun (WGS) entry which is preliminary data.</text>
</comment>
<evidence type="ECO:0000259" key="7">
    <source>
        <dbReference type="Pfam" id="PF08640"/>
    </source>
</evidence>
<feature type="region of interest" description="Disordered" evidence="6">
    <location>
        <begin position="709"/>
        <end position="729"/>
    </location>
</feature>
<evidence type="ECO:0000256" key="2">
    <source>
        <dbReference type="ARBA" id="ARBA00010734"/>
    </source>
</evidence>
<evidence type="ECO:0000256" key="6">
    <source>
        <dbReference type="SAM" id="MobiDB-lite"/>
    </source>
</evidence>
<dbReference type="GO" id="GO:0000462">
    <property type="term" value="P:maturation of SSU-rRNA from tricistronic rRNA transcript (SSU-rRNA, 5.8S rRNA, LSU-rRNA)"/>
    <property type="evidence" value="ECO:0007669"/>
    <property type="project" value="InterPro"/>
</dbReference>
<keyword evidence="4" id="KW-0677">Repeat</keyword>
<comment type="similarity">
    <text evidence="2">Belongs to the UTP6 family.</text>
</comment>
<feature type="compositionally biased region" description="Acidic residues" evidence="6">
    <location>
        <begin position="237"/>
        <end position="251"/>
    </location>
</feature>
<evidence type="ECO:0000313" key="8">
    <source>
        <dbReference type="EMBL" id="KAJ8463027.1"/>
    </source>
</evidence>